<dbReference type="Ensembl" id="ENSOKIT00005041474.1">
    <property type="protein sequence ID" value="ENSOKIP00005039310.1"/>
    <property type="gene ID" value="ENSOKIG00005016724.1"/>
</dbReference>
<reference evidence="1" key="1">
    <citation type="submission" date="2025-08" db="UniProtKB">
        <authorList>
            <consortium name="Ensembl"/>
        </authorList>
    </citation>
    <scope>IDENTIFICATION</scope>
</reference>
<keyword evidence="2" id="KW-1185">Reference proteome</keyword>
<proteinExistence type="predicted"/>
<sequence length="98" mass="10729">ESPAALVSSLSLAIVNQRKQGAVFTGRMDGGPLRSPRALQEGGCSCLLAPHNARLLAAQREQSRENRVTGQTSQLSCRLPLKFSAFFLFFYCFQISQP</sequence>
<protein>
    <submittedName>
        <fullName evidence="1">Uncharacterized protein</fullName>
    </submittedName>
</protein>
<dbReference type="Proteomes" id="UP000694557">
    <property type="component" value="Unassembled WGS sequence"/>
</dbReference>
<organism evidence="1 2">
    <name type="scientific">Oncorhynchus kisutch</name>
    <name type="common">Coho salmon</name>
    <name type="synonym">Salmo kisutch</name>
    <dbReference type="NCBI Taxonomy" id="8019"/>
    <lineage>
        <taxon>Eukaryota</taxon>
        <taxon>Metazoa</taxon>
        <taxon>Chordata</taxon>
        <taxon>Craniata</taxon>
        <taxon>Vertebrata</taxon>
        <taxon>Euteleostomi</taxon>
        <taxon>Actinopterygii</taxon>
        <taxon>Neopterygii</taxon>
        <taxon>Teleostei</taxon>
        <taxon>Protacanthopterygii</taxon>
        <taxon>Salmoniformes</taxon>
        <taxon>Salmonidae</taxon>
        <taxon>Salmoninae</taxon>
        <taxon>Oncorhynchus</taxon>
    </lineage>
</organism>
<reference evidence="1" key="2">
    <citation type="submission" date="2025-09" db="UniProtKB">
        <authorList>
            <consortium name="Ensembl"/>
        </authorList>
    </citation>
    <scope>IDENTIFICATION</scope>
</reference>
<evidence type="ECO:0000313" key="2">
    <source>
        <dbReference type="Proteomes" id="UP000694557"/>
    </source>
</evidence>
<name>A0A8C7GB49_ONCKI</name>
<evidence type="ECO:0000313" key="1">
    <source>
        <dbReference type="Ensembl" id="ENSOKIP00005039310.1"/>
    </source>
</evidence>
<dbReference type="AlphaFoldDB" id="A0A8C7GB49"/>
<accession>A0A8C7GB49</accession>